<name>A0A023CYY6_9LACO</name>
<dbReference type="InterPro" id="IPR036412">
    <property type="entry name" value="HAD-like_sf"/>
</dbReference>
<evidence type="ECO:0000313" key="2">
    <source>
        <dbReference type="Proteomes" id="UP000050961"/>
    </source>
</evidence>
<proteinExistence type="predicted"/>
<dbReference type="Proteomes" id="UP000050961">
    <property type="component" value="Unassembled WGS sequence"/>
</dbReference>
<keyword evidence="1" id="KW-0378">Hydrolase</keyword>
<dbReference type="Pfam" id="PF08282">
    <property type="entry name" value="Hydrolase_3"/>
    <property type="match status" value="1"/>
</dbReference>
<dbReference type="Gene3D" id="3.30.1240.10">
    <property type="match status" value="1"/>
</dbReference>
<protein>
    <submittedName>
        <fullName evidence="1">Cof-like hydrolase</fullName>
    </submittedName>
</protein>
<gene>
    <name evidence="1" type="ORF">FD15_GL000166</name>
</gene>
<organism evidence="1 2">
    <name type="scientific">Liquorilactobacillus sucicola DSM 21376 = JCM 15457</name>
    <dbReference type="NCBI Taxonomy" id="1423806"/>
    <lineage>
        <taxon>Bacteria</taxon>
        <taxon>Bacillati</taxon>
        <taxon>Bacillota</taxon>
        <taxon>Bacilli</taxon>
        <taxon>Lactobacillales</taxon>
        <taxon>Lactobacillaceae</taxon>
        <taxon>Liquorilactobacillus</taxon>
    </lineage>
</organism>
<dbReference type="AlphaFoldDB" id="A0A023CYY6"/>
<accession>A0A023CYY6</accession>
<dbReference type="InterPro" id="IPR006379">
    <property type="entry name" value="HAD-SF_hydro_IIB"/>
</dbReference>
<dbReference type="NCBIfam" id="TIGR00099">
    <property type="entry name" value="Cof-subfamily"/>
    <property type="match status" value="1"/>
</dbReference>
<reference evidence="1 2" key="1">
    <citation type="journal article" date="2015" name="Genome Announc.">
        <title>Expanding the biotechnology potential of lactobacilli through comparative genomics of 213 strains and associated genera.</title>
        <authorList>
            <person name="Sun Z."/>
            <person name="Harris H.M."/>
            <person name="McCann A."/>
            <person name="Guo C."/>
            <person name="Argimon S."/>
            <person name="Zhang W."/>
            <person name="Yang X."/>
            <person name="Jeffery I.B."/>
            <person name="Cooney J.C."/>
            <person name="Kagawa T.F."/>
            <person name="Liu W."/>
            <person name="Song Y."/>
            <person name="Salvetti E."/>
            <person name="Wrobel A."/>
            <person name="Rasinkangas P."/>
            <person name="Parkhill J."/>
            <person name="Rea M.C."/>
            <person name="O'Sullivan O."/>
            <person name="Ritari J."/>
            <person name="Douillard F.P."/>
            <person name="Paul Ross R."/>
            <person name="Yang R."/>
            <person name="Briner A.E."/>
            <person name="Felis G.E."/>
            <person name="de Vos W.M."/>
            <person name="Barrangou R."/>
            <person name="Klaenhammer T.R."/>
            <person name="Caufield P.W."/>
            <person name="Cui Y."/>
            <person name="Zhang H."/>
            <person name="O'Toole P.W."/>
        </authorList>
    </citation>
    <scope>NUCLEOTIDE SEQUENCE [LARGE SCALE GENOMIC DNA]</scope>
    <source>
        <strain evidence="1 2">DSM 21376</strain>
    </source>
</reference>
<keyword evidence="2" id="KW-1185">Reference proteome</keyword>
<comment type="caution">
    <text evidence="1">The sequence shown here is derived from an EMBL/GenBank/DDBJ whole genome shotgun (WGS) entry which is preliminary data.</text>
</comment>
<dbReference type="InterPro" id="IPR023214">
    <property type="entry name" value="HAD_sf"/>
</dbReference>
<dbReference type="GO" id="GO:0000287">
    <property type="term" value="F:magnesium ion binding"/>
    <property type="evidence" value="ECO:0007669"/>
    <property type="project" value="TreeGrafter"/>
</dbReference>
<dbReference type="PATRIC" id="fig|1423806.3.peg.169"/>
<sequence length="268" mass="29746">MMIRHIFLDMDNTLLDSHGEIKEKTAVFLRKIQIPVTLVSARAPLEMDFAIRKLKLTGSQVSFNGGLIFDPNSEGKDSVFAMPLEYTDVYAVLNKIGVNQPGISISWYTRTGWYATKNDKGTQFESNLTGFQPTILKTLPTNSSKGDPIYKIMIICFAEDKMQETEQKVNELGLNGVCARFSGKTYLEITNANSIKSNAIAYIQSSRGLRRDELAAFGDGQNDIEMFKAVGTPIAMRNASAAVKKHAKFVTSSNDQDGVMYGIKNYLL</sequence>
<dbReference type="GO" id="GO:0016791">
    <property type="term" value="F:phosphatase activity"/>
    <property type="evidence" value="ECO:0007669"/>
    <property type="project" value="UniProtKB-ARBA"/>
</dbReference>
<dbReference type="OrthoDB" id="9790031at2"/>
<dbReference type="SUPFAM" id="SSF56784">
    <property type="entry name" value="HAD-like"/>
    <property type="match status" value="1"/>
</dbReference>
<dbReference type="GO" id="GO:0005829">
    <property type="term" value="C:cytosol"/>
    <property type="evidence" value="ECO:0007669"/>
    <property type="project" value="TreeGrafter"/>
</dbReference>
<dbReference type="PANTHER" id="PTHR10000:SF8">
    <property type="entry name" value="HAD SUPERFAMILY HYDROLASE-LIKE, TYPE 3"/>
    <property type="match status" value="1"/>
</dbReference>
<dbReference type="eggNOG" id="COG0561">
    <property type="taxonomic scope" value="Bacteria"/>
</dbReference>
<dbReference type="Gene3D" id="3.40.50.1000">
    <property type="entry name" value="HAD superfamily/HAD-like"/>
    <property type="match status" value="1"/>
</dbReference>
<dbReference type="STRING" id="1423806.FD15_GL000166"/>
<dbReference type="NCBIfam" id="TIGR01484">
    <property type="entry name" value="HAD-SF-IIB"/>
    <property type="match status" value="1"/>
</dbReference>
<evidence type="ECO:0000313" key="1">
    <source>
        <dbReference type="EMBL" id="KRN06618.1"/>
    </source>
</evidence>
<dbReference type="EMBL" id="AYZF01000008">
    <property type="protein sequence ID" value="KRN06618.1"/>
    <property type="molecule type" value="Genomic_DNA"/>
</dbReference>
<dbReference type="PANTHER" id="PTHR10000">
    <property type="entry name" value="PHOSPHOSERINE PHOSPHATASE"/>
    <property type="match status" value="1"/>
</dbReference>
<dbReference type="SFLD" id="SFLDS00003">
    <property type="entry name" value="Haloacid_Dehalogenase"/>
    <property type="match status" value="1"/>
</dbReference>
<dbReference type="SFLD" id="SFLDG01140">
    <property type="entry name" value="C2.B:_Phosphomannomutase_and_P"/>
    <property type="match status" value="1"/>
</dbReference>
<dbReference type="InterPro" id="IPR000150">
    <property type="entry name" value="Cof"/>
</dbReference>
<dbReference type="PROSITE" id="PS01229">
    <property type="entry name" value="COF_2"/>
    <property type="match status" value="1"/>
</dbReference>